<dbReference type="PANTHER" id="PTHR27005:SF515">
    <property type="entry name" value="WALL-ASSOCIATED RECEPTOR KINASE-LIKE 10-RELATED"/>
    <property type="match status" value="1"/>
</dbReference>
<evidence type="ECO:0000256" key="2">
    <source>
        <dbReference type="ARBA" id="ARBA00022527"/>
    </source>
</evidence>
<comment type="caution">
    <text evidence="18">Lacks conserved residue(s) required for the propagation of feature annotation.</text>
</comment>
<keyword evidence="11" id="KW-0067">ATP-binding</keyword>
<keyword evidence="8" id="KW-0677">Repeat</keyword>
<evidence type="ECO:0000256" key="1">
    <source>
        <dbReference type="ARBA" id="ARBA00004479"/>
    </source>
</evidence>
<keyword evidence="3 18" id="KW-0245">EGF-like domain</keyword>
<dbReference type="FunFam" id="2.10.25.10:FF:000038">
    <property type="entry name" value="Fibrillin 2"/>
    <property type="match status" value="1"/>
</dbReference>
<evidence type="ECO:0000313" key="22">
    <source>
        <dbReference type="EMBL" id="KAH6822093.1"/>
    </source>
</evidence>
<proteinExistence type="predicted"/>
<keyword evidence="23" id="KW-1185">Reference proteome</keyword>
<keyword evidence="2" id="KW-0723">Serine/threonine-protein kinase</keyword>
<evidence type="ECO:0000256" key="19">
    <source>
        <dbReference type="SAM" id="Phobius"/>
    </source>
</evidence>
<dbReference type="InterPro" id="IPR045274">
    <property type="entry name" value="WAK-like"/>
</dbReference>
<dbReference type="PANTHER" id="PTHR27005">
    <property type="entry name" value="WALL-ASSOCIATED RECEPTOR KINASE-LIKE 21"/>
    <property type="match status" value="1"/>
</dbReference>
<evidence type="ECO:0000256" key="3">
    <source>
        <dbReference type="ARBA" id="ARBA00022536"/>
    </source>
</evidence>
<accession>A0AAD4IVV5</accession>
<evidence type="ECO:0000256" key="14">
    <source>
        <dbReference type="ARBA" id="ARBA00023157"/>
    </source>
</evidence>
<dbReference type="Gene3D" id="3.30.200.20">
    <property type="entry name" value="Phosphorylase Kinase, domain 1"/>
    <property type="match status" value="1"/>
</dbReference>
<dbReference type="InterPro" id="IPR000152">
    <property type="entry name" value="EGF-type_Asp/Asn_hydroxyl_site"/>
</dbReference>
<feature type="domain" description="EGF-like" evidence="21">
    <location>
        <begin position="244"/>
        <end position="278"/>
    </location>
</feature>
<dbReference type="Proteomes" id="UP001190926">
    <property type="component" value="Unassembled WGS sequence"/>
</dbReference>
<evidence type="ECO:0000259" key="20">
    <source>
        <dbReference type="PROSITE" id="PS50011"/>
    </source>
</evidence>
<dbReference type="PROSITE" id="PS01186">
    <property type="entry name" value="EGF_2"/>
    <property type="match status" value="1"/>
</dbReference>
<dbReference type="AlphaFoldDB" id="A0AAD4IVV5"/>
<dbReference type="EMBL" id="SDAM02001616">
    <property type="protein sequence ID" value="KAH6822093.1"/>
    <property type="molecule type" value="Genomic_DNA"/>
</dbReference>
<evidence type="ECO:0000256" key="4">
    <source>
        <dbReference type="ARBA" id="ARBA00022553"/>
    </source>
</evidence>
<keyword evidence="13 19" id="KW-0472">Membrane</keyword>
<reference evidence="22 23" key="1">
    <citation type="journal article" date="2021" name="Nat. Commun.">
        <title>Incipient diploidization of the medicinal plant Perilla within 10,000 years.</title>
        <authorList>
            <person name="Zhang Y."/>
            <person name="Shen Q."/>
            <person name="Leng L."/>
            <person name="Zhang D."/>
            <person name="Chen S."/>
            <person name="Shi Y."/>
            <person name="Ning Z."/>
            <person name="Chen S."/>
        </authorList>
    </citation>
    <scope>NUCLEOTIDE SEQUENCE [LARGE SCALE GENOMIC DNA]</scope>
    <source>
        <strain evidence="23">cv. PC099</strain>
    </source>
</reference>
<dbReference type="InterPro" id="IPR011009">
    <property type="entry name" value="Kinase-like_dom_sf"/>
</dbReference>
<comment type="catalytic activity">
    <reaction evidence="16">
        <text>L-threonyl-[protein] + ATP = O-phospho-L-threonyl-[protein] + ADP + H(+)</text>
        <dbReference type="Rhea" id="RHEA:46608"/>
        <dbReference type="Rhea" id="RHEA-COMP:11060"/>
        <dbReference type="Rhea" id="RHEA-COMP:11605"/>
        <dbReference type="ChEBI" id="CHEBI:15378"/>
        <dbReference type="ChEBI" id="CHEBI:30013"/>
        <dbReference type="ChEBI" id="CHEBI:30616"/>
        <dbReference type="ChEBI" id="CHEBI:61977"/>
        <dbReference type="ChEBI" id="CHEBI:456216"/>
    </reaction>
</comment>
<dbReference type="InterPro" id="IPR009030">
    <property type="entry name" value="Growth_fac_rcpt_cys_sf"/>
</dbReference>
<gene>
    <name evidence="22" type="ORF">C2S53_000643</name>
</gene>
<dbReference type="SUPFAM" id="SSF57184">
    <property type="entry name" value="Growth factor receptor domain"/>
    <property type="match status" value="1"/>
</dbReference>
<dbReference type="PROSITE" id="PS01187">
    <property type="entry name" value="EGF_CA"/>
    <property type="match status" value="1"/>
</dbReference>
<evidence type="ECO:0000256" key="18">
    <source>
        <dbReference type="PROSITE-ProRule" id="PRU00076"/>
    </source>
</evidence>
<dbReference type="SMART" id="SM00181">
    <property type="entry name" value="EGF"/>
    <property type="match status" value="2"/>
</dbReference>
<organism evidence="22 23">
    <name type="scientific">Perilla frutescens var. hirtella</name>
    <name type="common">Perilla citriodora</name>
    <name type="synonym">Perilla setoyensis</name>
    <dbReference type="NCBI Taxonomy" id="608512"/>
    <lineage>
        <taxon>Eukaryota</taxon>
        <taxon>Viridiplantae</taxon>
        <taxon>Streptophyta</taxon>
        <taxon>Embryophyta</taxon>
        <taxon>Tracheophyta</taxon>
        <taxon>Spermatophyta</taxon>
        <taxon>Magnoliopsida</taxon>
        <taxon>eudicotyledons</taxon>
        <taxon>Gunneridae</taxon>
        <taxon>Pentapetalae</taxon>
        <taxon>asterids</taxon>
        <taxon>lamiids</taxon>
        <taxon>Lamiales</taxon>
        <taxon>Lamiaceae</taxon>
        <taxon>Nepetoideae</taxon>
        <taxon>Elsholtzieae</taxon>
        <taxon>Perilla</taxon>
    </lineage>
</organism>
<keyword evidence="5" id="KW-0808">Transferase</keyword>
<evidence type="ECO:0000313" key="23">
    <source>
        <dbReference type="Proteomes" id="UP001190926"/>
    </source>
</evidence>
<dbReference type="GO" id="GO:0005886">
    <property type="term" value="C:plasma membrane"/>
    <property type="evidence" value="ECO:0007669"/>
    <property type="project" value="TreeGrafter"/>
</dbReference>
<comment type="caution">
    <text evidence="22">The sequence shown here is derived from an EMBL/GenBank/DDBJ whole genome shotgun (WGS) entry which is preliminary data.</text>
</comment>
<dbReference type="InterPro" id="IPR000742">
    <property type="entry name" value="EGF"/>
</dbReference>
<evidence type="ECO:0000256" key="9">
    <source>
        <dbReference type="ARBA" id="ARBA00022741"/>
    </source>
</evidence>
<name>A0AAD4IVV5_PERFH</name>
<dbReference type="FunFam" id="3.30.200.20:FF:000043">
    <property type="entry name" value="Wall-associated receptor kinase 2"/>
    <property type="match status" value="1"/>
</dbReference>
<evidence type="ECO:0000256" key="16">
    <source>
        <dbReference type="ARBA" id="ARBA00047951"/>
    </source>
</evidence>
<dbReference type="InterPro" id="IPR018097">
    <property type="entry name" value="EGF_Ca-bd_CS"/>
</dbReference>
<keyword evidence="7" id="KW-0732">Signal</keyword>
<evidence type="ECO:0000256" key="10">
    <source>
        <dbReference type="ARBA" id="ARBA00022777"/>
    </source>
</evidence>
<dbReference type="SMART" id="SM00179">
    <property type="entry name" value="EGF_CA"/>
    <property type="match status" value="2"/>
</dbReference>
<evidence type="ECO:0000256" key="8">
    <source>
        <dbReference type="ARBA" id="ARBA00022737"/>
    </source>
</evidence>
<dbReference type="GO" id="GO:0004674">
    <property type="term" value="F:protein serine/threonine kinase activity"/>
    <property type="evidence" value="ECO:0007669"/>
    <property type="project" value="UniProtKB-KW"/>
</dbReference>
<keyword evidence="6 19" id="KW-0812">Transmembrane</keyword>
<dbReference type="SMART" id="SM00220">
    <property type="entry name" value="S_TKc"/>
    <property type="match status" value="1"/>
</dbReference>
<dbReference type="FunFam" id="1.10.510.10:FF:000084">
    <property type="entry name" value="Wall-associated receptor kinase 2"/>
    <property type="match status" value="1"/>
</dbReference>
<evidence type="ECO:0000256" key="5">
    <source>
        <dbReference type="ARBA" id="ARBA00022679"/>
    </source>
</evidence>
<dbReference type="PROSITE" id="PS50026">
    <property type="entry name" value="EGF_3"/>
    <property type="match status" value="2"/>
</dbReference>
<evidence type="ECO:0000256" key="11">
    <source>
        <dbReference type="ARBA" id="ARBA00022840"/>
    </source>
</evidence>
<dbReference type="GO" id="GO:0005524">
    <property type="term" value="F:ATP binding"/>
    <property type="evidence" value="ECO:0007669"/>
    <property type="project" value="UniProtKB-KW"/>
</dbReference>
<feature type="domain" description="EGF-like" evidence="21">
    <location>
        <begin position="202"/>
        <end position="243"/>
    </location>
</feature>
<dbReference type="PROSITE" id="PS50011">
    <property type="entry name" value="PROTEIN_KINASE_DOM"/>
    <property type="match status" value="1"/>
</dbReference>
<dbReference type="InterPro" id="IPR000719">
    <property type="entry name" value="Prot_kinase_dom"/>
</dbReference>
<dbReference type="Gene3D" id="1.10.510.10">
    <property type="entry name" value="Transferase(Phosphotransferase) domain 1"/>
    <property type="match status" value="1"/>
</dbReference>
<dbReference type="CDD" id="cd00054">
    <property type="entry name" value="EGF_CA"/>
    <property type="match status" value="1"/>
</dbReference>
<dbReference type="InterPro" id="IPR001881">
    <property type="entry name" value="EGF-like_Ca-bd_dom"/>
</dbReference>
<keyword evidence="12 19" id="KW-1133">Transmembrane helix</keyword>
<dbReference type="PROSITE" id="PS00108">
    <property type="entry name" value="PROTEIN_KINASE_ST"/>
    <property type="match status" value="1"/>
</dbReference>
<evidence type="ECO:0000256" key="7">
    <source>
        <dbReference type="ARBA" id="ARBA00022729"/>
    </source>
</evidence>
<comment type="function">
    <text evidence="17">Serine/threonine-protein kinase that may function as a signaling receptor of extracellular matrix component. Binding to pectin may have significance in the control of cell expansion, morphogenesis and development.</text>
</comment>
<keyword evidence="9" id="KW-0547">Nucleotide-binding</keyword>
<dbReference type="SUPFAM" id="SSF56112">
    <property type="entry name" value="Protein kinase-like (PK-like)"/>
    <property type="match status" value="1"/>
</dbReference>
<evidence type="ECO:0000256" key="15">
    <source>
        <dbReference type="ARBA" id="ARBA00047558"/>
    </source>
</evidence>
<sequence length="706" mass="79491">MEVVEITPSQVRVRNPYLLSVTCYDTSGGKRESSKYGHTWTGISLRRTQYTFSDDNWLTAIGCDDLVLGIGEGNRRFGGGCVSYCNDSTDSHGFGFCPENNVEFQHVSTGCCRNTVPRGITMLGVQFIDLSNKWRNGKLFPCSYAFITEKAISSKSEGFSFPLSYLNNSTAFVADDWRNTKGALPVVRLDWRIGAENCSQASRNSTTYACQNNTECIDYEAEIKGYLCRCKDGYRGNPYIRCDDVDECADNKPCDSNAVCINTPGSFVCSCPKWYYGDGKKEGKGCIPSRVIYVFIGVASGLGFLLLLSMCLCWHKILLSRKDKRCKQKFFKKNGGLLLQKNTSEGTVRKARLFSMEELEKATDNFNKSRLLGQGGQGRVYKGMLYDGNIVAIKKSKLVNKDLLEQFINEVVILSQINHKNVVKLLGCCLETEVPMLVYEFLPNGTLSNLIHDPNIEFRVSWNMRLKMAADIAGALMYLHSASDRPIYHRDIKSSNILLDEKYAVKISDFGISRFVEEDQTHLTTKVKGTFGYFDPEYFQSHQFTEKSDVYSFGVVLLELLSGQRPVCSERLDEDRSLVTRFLVSVEENNLDSILDSRVLEEGVKKEMITVALLAHRCLNLNGKMRPTMREVATNLESLRMSQMPITIDHKSKENGMDRAKSVKISDSEYTWGCSGISETSSSSDTLFIHSNKKMHQRTMSIDESC</sequence>
<keyword evidence="10" id="KW-0418">Kinase</keyword>
<dbReference type="Pfam" id="PF12947">
    <property type="entry name" value="EGF_3"/>
    <property type="match status" value="1"/>
</dbReference>
<evidence type="ECO:0000256" key="13">
    <source>
        <dbReference type="ARBA" id="ARBA00023136"/>
    </source>
</evidence>
<dbReference type="Pfam" id="PF00069">
    <property type="entry name" value="Pkinase"/>
    <property type="match status" value="1"/>
</dbReference>
<evidence type="ECO:0000256" key="17">
    <source>
        <dbReference type="ARBA" id="ARBA00058961"/>
    </source>
</evidence>
<dbReference type="GO" id="GO:0007166">
    <property type="term" value="P:cell surface receptor signaling pathway"/>
    <property type="evidence" value="ECO:0007669"/>
    <property type="project" value="InterPro"/>
</dbReference>
<comment type="subcellular location">
    <subcellularLocation>
        <location evidence="1">Membrane</location>
        <topology evidence="1">Single-pass type I membrane protein</topology>
    </subcellularLocation>
</comment>
<keyword evidence="4" id="KW-0597">Phosphoprotein</keyword>
<evidence type="ECO:0000259" key="21">
    <source>
        <dbReference type="PROSITE" id="PS50026"/>
    </source>
</evidence>
<evidence type="ECO:0000256" key="6">
    <source>
        <dbReference type="ARBA" id="ARBA00022692"/>
    </source>
</evidence>
<protein>
    <submittedName>
        <fullName evidence="22">Uncharacterized protein</fullName>
    </submittedName>
</protein>
<evidence type="ECO:0000256" key="12">
    <source>
        <dbReference type="ARBA" id="ARBA00022989"/>
    </source>
</evidence>
<feature type="domain" description="Protein kinase" evidence="20">
    <location>
        <begin position="366"/>
        <end position="639"/>
    </location>
</feature>
<dbReference type="InterPro" id="IPR024731">
    <property type="entry name" value="NELL2-like_EGF"/>
</dbReference>
<dbReference type="GO" id="GO:0005509">
    <property type="term" value="F:calcium ion binding"/>
    <property type="evidence" value="ECO:0007669"/>
    <property type="project" value="InterPro"/>
</dbReference>
<dbReference type="Pfam" id="PF00008">
    <property type="entry name" value="EGF"/>
    <property type="match status" value="1"/>
</dbReference>
<keyword evidence="14" id="KW-1015">Disulfide bond</keyword>
<comment type="catalytic activity">
    <reaction evidence="15">
        <text>L-seryl-[protein] + ATP = O-phospho-L-seryl-[protein] + ADP + H(+)</text>
        <dbReference type="Rhea" id="RHEA:17989"/>
        <dbReference type="Rhea" id="RHEA-COMP:9863"/>
        <dbReference type="Rhea" id="RHEA-COMP:11604"/>
        <dbReference type="ChEBI" id="CHEBI:15378"/>
        <dbReference type="ChEBI" id="CHEBI:29999"/>
        <dbReference type="ChEBI" id="CHEBI:30616"/>
        <dbReference type="ChEBI" id="CHEBI:83421"/>
        <dbReference type="ChEBI" id="CHEBI:456216"/>
    </reaction>
</comment>
<dbReference type="PROSITE" id="PS00010">
    <property type="entry name" value="ASX_HYDROXYL"/>
    <property type="match status" value="1"/>
</dbReference>
<feature type="transmembrane region" description="Helical" evidence="19">
    <location>
        <begin position="291"/>
        <end position="315"/>
    </location>
</feature>
<dbReference type="InterPro" id="IPR008271">
    <property type="entry name" value="Ser/Thr_kinase_AS"/>
</dbReference>
<dbReference type="Gene3D" id="2.10.25.10">
    <property type="entry name" value="Laminin"/>
    <property type="match status" value="2"/>
</dbReference>